<accession>W7XB02</accession>
<keyword evidence="3" id="KW-1185">Reference proteome</keyword>
<dbReference type="InParanoid" id="W7XB02"/>
<proteinExistence type="predicted"/>
<keyword evidence="1 2" id="KW-0812">Transmembrane</keyword>
<organism evidence="2 3">
    <name type="scientific">Tetrahymena thermophila (strain SB210)</name>
    <dbReference type="NCBI Taxonomy" id="312017"/>
    <lineage>
        <taxon>Eukaryota</taxon>
        <taxon>Sar</taxon>
        <taxon>Alveolata</taxon>
        <taxon>Ciliophora</taxon>
        <taxon>Intramacronucleata</taxon>
        <taxon>Oligohymenophorea</taxon>
        <taxon>Hymenostomatida</taxon>
        <taxon>Tetrahymenina</taxon>
        <taxon>Tetrahymenidae</taxon>
        <taxon>Tetrahymena</taxon>
    </lineage>
</organism>
<evidence type="ECO:0000256" key="1">
    <source>
        <dbReference type="SAM" id="Phobius"/>
    </source>
</evidence>
<feature type="transmembrane region" description="Helical" evidence="1">
    <location>
        <begin position="270"/>
        <end position="290"/>
    </location>
</feature>
<keyword evidence="1" id="KW-0472">Membrane</keyword>
<dbReference type="AlphaFoldDB" id="W7XB02"/>
<reference evidence="3" key="1">
    <citation type="journal article" date="2006" name="PLoS Biol.">
        <title>Macronuclear genome sequence of the ciliate Tetrahymena thermophila, a model eukaryote.</title>
        <authorList>
            <person name="Eisen J.A."/>
            <person name="Coyne R.S."/>
            <person name="Wu M."/>
            <person name="Wu D."/>
            <person name="Thiagarajan M."/>
            <person name="Wortman J.R."/>
            <person name="Badger J.H."/>
            <person name="Ren Q."/>
            <person name="Amedeo P."/>
            <person name="Jones K.M."/>
            <person name="Tallon L.J."/>
            <person name="Delcher A.L."/>
            <person name="Salzberg S.L."/>
            <person name="Silva J.C."/>
            <person name="Haas B.J."/>
            <person name="Majoros W.H."/>
            <person name="Farzad M."/>
            <person name="Carlton J.M."/>
            <person name="Smith R.K. Jr."/>
            <person name="Garg J."/>
            <person name="Pearlman R.E."/>
            <person name="Karrer K.M."/>
            <person name="Sun L."/>
            <person name="Manning G."/>
            <person name="Elde N.C."/>
            <person name="Turkewitz A.P."/>
            <person name="Asai D.J."/>
            <person name="Wilkes D.E."/>
            <person name="Wang Y."/>
            <person name="Cai H."/>
            <person name="Collins K."/>
            <person name="Stewart B.A."/>
            <person name="Lee S.R."/>
            <person name="Wilamowska K."/>
            <person name="Weinberg Z."/>
            <person name="Ruzzo W.L."/>
            <person name="Wloga D."/>
            <person name="Gaertig J."/>
            <person name="Frankel J."/>
            <person name="Tsao C.-C."/>
            <person name="Gorovsky M.A."/>
            <person name="Keeling P.J."/>
            <person name="Waller R.F."/>
            <person name="Patron N.J."/>
            <person name="Cherry J.M."/>
            <person name="Stover N.A."/>
            <person name="Krieger C.J."/>
            <person name="del Toro C."/>
            <person name="Ryder H.F."/>
            <person name="Williamson S.C."/>
            <person name="Barbeau R.A."/>
            <person name="Hamilton E.P."/>
            <person name="Orias E."/>
        </authorList>
    </citation>
    <scope>NUCLEOTIDE SEQUENCE [LARGE SCALE GENOMIC DNA]</scope>
    <source>
        <strain evidence="3">SB210</strain>
    </source>
</reference>
<feature type="transmembrane region" description="Helical" evidence="1">
    <location>
        <begin position="243"/>
        <end position="264"/>
    </location>
</feature>
<gene>
    <name evidence="2" type="ORF">TTHERM_000251179</name>
</gene>
<name>W7XB02_TETTS</name>
<sequence length="310" mass="35956">MVLQILKQILSILKGQTQMQTPSFLLKKEQYFMLLLNSKAIIMLDLIILLPKTQNLLDSEVLLTYLLLTQYSQILNSKIFIQIKAEEYFLQILLTQALEILHLIKIRLNILVEQSTFKIIINTNQILISKNQVSQMGKLLLVVLLLVQKFLKIFPIQIILIILLLYVEIISQKIYKAQKQNKQIGLTMNLKTLRLEISLFKIILFSITQKTCNIKSSLFLLSKLILIIHIKQPLISQQIIQKLKYLLILIPLSQIFLNISNFLIVITKTLTLIISIIVLHFIFQLAFHLLHNIPNKFSNLLLLTISILNQ</sequence>
<feature type="transmembrane region" description="Helical" evidence="1">
    <location>
        <begin position="139"/>
        <end position="167"/>
    </location>
</feature>
<protein>
    <submittedName>
        <fullName evidence="2">Transmembrane protein, putative</fullName>
    </submittedName>
</protein>
<dbReference type="RefSeq" id="XP_012653833.1">
    <property type="nucleotide sequence ID" value="XM_012798379.1"/>
</dbReference>
<keyword evidence="1" id="KW-1133">Transmembrane helix</keyword>
<evidence type="ECO:0000313" key="3">
    <source>
        <dbReference type="Proteomes" id="UP000009168"/>
    </source>
</evidence>
<dbReference type="GeneID" id="24438031"/>
<dbReference type="KEGG" id="tet:TTHERM_000251179"/>
<evidence type="ECO:0000313" key="2">
    <source>
        <dbReference type="EMBL" id="EWS73603.1"/>
    </source>
</evidence>
<dbReference type="Proteomes" id="UP000009168">
    <property type="component" value="Unassembled WGS sequence"/>
</dbReference>
<dbReference type="EMBL" id="GG662647">
    <property type="protein sequence ID" value="EWS73603.1"/>
    <property type="molecule type" value="Genomic_DNA"/>
</dbReference>